<dbReference type="PANTHER" id="PTHR46796:SF6">
    <property type="entry name" value="ARAC SUBFAMILY"/>
    <property type="match status" value="1"/>
</dbReference>
<dbReference type="PRINTS" id="PR00032">
    <property type="entry name" value="HTHARAC"/>
</dbReference>
<comment type="caution">
    <text evidence="6">The sequence shown here is derived from an EMBL/GenBank/DDBJ whole genome shotgun (WGS) entry which is preliminary data.</text>
</comment>
<dbReference type="SUPFAM" id="SSF51215">
    <property type="entry name" value="Regulatory protein AraC"/>
    <property type="match status" value="1"/>
</dbReference>
<dbReference type="AlphaFoldDB" id="A0A9D2QIB7"/>
<accession>A0A9D2QIB7</accession>
<dbReference type="SMART" id="SM00342">
    <property type="entry name" value="HTH_ARAC"/>
    <property type="match status" value="1"/>
</dbReference>
<dbReference type="Pfam" id="PF12833">
    <property type="entry name" value="HTH_18"/>
    <property type="match status" value="1"/>
</dbReference>
<dbReference type="PANTHER" id="PTHR46796">
    <property type="entry name" value="HTH-TYPE TRANSCRIPTIONAL ACTIVATOR RHAS-RELATED"/>
    <property type="match status" value="1"/>
</dbReference>
<keyword evidence="4" id="KW-0804">Transcription</keyword>
<dbReference type="InterPro" id="IPR037923">
    <property type="entry name" value="HTH-like"/>
</dbReference>
<reference evidence="6" key="1">
    <citation type="journal article" date="2021" name="PeerJ">
        <title>Extensive microbial diversity within the chicken gut microbiome revealed by metagenomics and culture.</title>
        <authorList>
            <person name="Gilroy R."/>
            <person name="Ravi A."/>
            <person name="Getino M."/>
            <person name="Pursley I."/>
            <person name="Horton D.L."/>
            <person name="Alikhan N.F."/>
            <person name="Baker D."/>
            <person name="Gharbi K."/>
            <person name="Hall N."/>
            <person name="Watson M."/>
            <person name="Adriaenssens E.M."/>
            <person name="Foster-Nyarko E."/>
            <person name="Jarju S."/>
            <person name="Secka A."/>
            <person name="Antonio M."/>
            <person name="Oren A."/>
            <person name="Chaudhuri R.R."/>
            <person name="La Ragione R."/>
            <person name="Hildebrand F."/>
            <person name="Pallen M.J."/>
        </authorList>
    </citation>
    <scope>NUCLEOTIDE SEQUENCE</scope>
    <source>
        <strain evidence="6">ChiBcec1-1630</strain>
    </source>
</reference>
<keyword evidence="1" id="KW-0805">Transcription regulation</keyword>
<dbReference type="PROSITE" id="PS00041">
    <property type="entry name" value="HTH_ARAC_FAMILY_1"/>
    <property type="match status" value="1"/>
</dbReference>
<dbReference type="GO" id="GO:0003700">
    <property type="term" value="F:DNA-binding transcription factor activity"/>
    <property type="evidence" value="ECO:0007669"/>
    <property type="project" value="InterPro"/>
</dbReference>
<evidence type="ECO:0000256" key="3">
    <source>
        <dbReference type="ARBA" id="ARBA00023159"/>
    </source>
</evidence>
<dbReference type="Gene3D" id="2.60.120.280">
    <property type="entry name" value="Regulatory protein AraC"/>
    <property type="match status" value="1"/>
</dbReference>
<dbReference type="SUPFAM" id="SSF46689">
    <property type="entry name" value="Homeodomain-like"/>
    <property type="match status" value="2"/>
</dbReference>
<proteinExistence type="predicted"/>
<keyword evidence="3" id="KW-0010">Activator</keyword>
<evidence type="ECO:0000313" key="7">
    <source>
        <dbReference type="Proteomes" id="UP000823922"/>
    </source>
</evidence>
<reference evidence="6" key="2">
    <citation type="submission" date="2021-04" db="EMBL/GenBank/DDBJ databases">
        <authorList>
            <person name="Gilroy R."/>
        </authorList>
    </citation>
    <scope>NUCLEOTIDE SEQUENCE</scope>
    <source>
        <strain evidence="6">ChiBcec1-1630</strain>
    </source>
</reference>
<evidence type="ECO:0000256" key="2">
    <source>
        <dbReference type="ARBA" id="ARBA00023125"/>
    </source>
</evidence>
<dbReference type="Gene3D" id="1.10.10.60">
    <property type="entry name" value="Homeodomain-like"/>
    <property type="match status" value="2"/>
</dbReference>
<evidence type="ECO:0000256" key="4">
    <source>
        <dbReference type="ARBA" id="ARBA00023163"/>
    </source>
</evidence>
<evidence type="ECO:0000313" key="6">
    <source>
        <dbReference type="EMBL" id="HJC86644.1"/>
    </source>
</evidence>
<organism evidence="6 7">
    <name type="scientific">Candidatus Eisenbergiella intestinigallinarum</name>
    <dbReference type="NCBI Taxonomy" id="2838549"/>
    <lineage>
        <taxon>Bacteria</taxon>
        <taxon>Bacillati</taxon>
        <taxon>Bacillota</taxon>
        <taxon>Clostridia</taxon>
        <taxon>Lachnospirales</taxon>
        <taxon>Lachnospiraceae</taxon>
        <taxon>Eisenbergiella</taxon>
    </lineage>
</organism>
<sequence length="279" mass="31274">MQPKATGISPISEYEIHSPSRLARKLYLYPLYSGYYKYGPGYFITRTSYDSFLLMYLTKGACEIETDGQHFEAEAGQLVLLDCYRPHSYGSRDSWEASWLHFDGPTARAYDQEITARHGRIITPSSGVLGLLDEIRSSLRPPCTASEAVLSAQLIRLLDLLLAGKEAEEKGPEKNAVADSIAYINEHFREPVSLELLAAKAGISPFHFLRVFSQATGLTPHQYLLSTRIRAARFLLQSTSLSVKRIALDCGFSTEAAFCSTFRKREGRTPSQYRKDTLL</sequence>
<dbReference type="InterPro" id="IPR003313">
    <property type="entry name" value="AraC-bd"/>
</dbReference>
<dbReference type="Proteomes" id="UP000823922">
    <property type="component" value="Unassembled WGS sequence"/>
</dbReference>
<dbReference type="InterPro" id="IPR018062">
    <property type="entry name" value="HTH_AraC-typ_CS"/>
</dbReference>
<keyword evidence="2" id="KW-0238">DNA-binding</keyword>
<name>A0A9D2QIB7_9FIRM</name>
<dbReference type="GO" id="GO:0043565">
    <property type="term" value="F:sequence-specific DNA binding"/>
    <property type="evidence" value="ECO:0007669"/>
    <property type="project" value="InterPro"/>
</dbReference>
<protein>
    <submittedName>
        <fullName evidence="6">AraC family transcriptional regulator</fullName>
    </submittedName>
</protein>
<dbReference type="EMBL" id="DWVS01000029">
    <property type="protein sequence ID" value="HJC86644.1"/>
    <property type="molecule type" value="Genomic_DNA"/>
</dbReference>
<dbReference type="InterPro" id="IPR020449">
    <property type="entry name" value="Tscrpt_reg_AraC-type_HTH"/>
</dbReference>
<dbReference type="InterPro" id="IPR050204">
    <property type="entry name" value="AraC_XylS_family_regulators"/>
</dbReference>
<dbReference type="Pfam" id="PF02311">
    <property type="entry name" value="AraC_binding"/>
    <property type="match status" value="1"/>
</dbReference>
<gene>
    <name evidence="6" type="ORF">H9926_01335</name>
</gene>
<dbReference type="InterPro" id="IPR009057">
    <property type="entry name" value="Homeodomain-like_sf"/>
</dbReference>
<evidence type="ECO:0000259" key="5">
    <source>
        <dbReference type="PROSITE" id="PS01124"/>
    </source>
</evidence>
<dbReference type="PROSITE" id="PS01124">
    <property type="entry name" value="HTH_ARAC_FAMILY_2"/>
    <property type="match status" value="1"/>
</dbReference>
<feature type="domain" description="HTH araC/xylS-type" evidence="5">
    <location>
        <begin position="178"/>
        <end position="276"/>
    </location>
</feature>
<evidence type="ECO:0000256" key="1">
    <source>
        <dbReference type="ARBA" id="ARBA00023015"/>
    </source>
</evidence>
<dbReference type="InterPro" id="IPR018060">
    <property type="entry name" value="HTH_AraC"/>
</dbReference>